<dbReference type="Pfam" id="PF07995">
    <property type="entry name" value="GSDH"/>
    <property type="match status" value="1"/>
</dbReference>
<sequence length="137" mass="14256">MLPAALAGCSPRTKSPPIARPGPGCTLVEDGAGPPGAVAVKAETVVTGLEVPWGIAFLPGGDFLVTERPGRIRLVSRGDDAATSGELRGARGSAPCGVRRRRTAARRGSPPCPHRRRCGGGSRRPWWRGSRSWAGPT</sequence>
<dbReference type="Proteomes" id="UP000295781">
    <property type="component" value="Chromosome"/>
</dbReference>
<organism evidence="3 4">
    <name type="scientific">Sorangium cellulosum</name>
    <name type="common">Polyangium cellulosum</name>
    <dbReference type="NCBI Taxonomy" id="56"/>
    <lineage>
        <taxon>Bacteria</taxon>
        <taxon>Pseudomonadati</taxon>
        <taxon>Myxococcota</taxon>
        <taxon>Polyangia</taxon>
        <taxon>Polyangiales</taxon>
        <taxon>Polyangiaceae</taxon>
        <taxon>Sorangium</taxon>
    </lineage>
</organism>
<dbReference type="InterPro" id="IPR011041">
    <property type="entry name" value="Quinoprot_gluc/sorb_DH_b-prop"/>
</dbReference>
<dbReference type="Gene3D" id="2.120.10.30">
    <property type="entry name" value="TolB, C-terminal domain"/>
    <property type="match status" value="1"/>
</dbReference>
<dbReference type="InterPro" id="IPR011042">
    <property type="entry name" value="6-blade_b-propeller_TolB-like"/>
</dbReference>
<feature type="compositionally biased region" description="Low complexity" evidence="1">
    <location>
        <begin position="123"/>
        <end position="137"/>
    </location>
</feature>
<accession>A0A4P2Q9R3</accession>
<dbReference type="SUPFAM" id="SSF50952">
    <property type="entry name" value="Soluble quinoprotein glucose dehydrogenase"/>
    <property type="match status" value="1"/>
</dbReference>
<feature type="region of interest" description="Disordered" evidence="1">
    <location>
        <begin position="79"/>
        <end position="137"/>
    </location>
</feature>
<evidence type="ECO:0000259" key="2">
    <source>
        <dbReference type="Pfam" id="PF07995"/>
    </source>
</evidence>
<feature type="region of interest" description="Disordered" evidence="1">
    <location>
        <begin position="1"/>
        <end position="20"/>
    </location>
</feature>
<reference evidence="3 4" key="1">
    <citation type="submission" date="2015-09" db="EMBL/GenBank/DDBJ databases">
        <title>Sorangium comparison.</title>
        <authorList>
            <person name="Zaburannyi N."/>
            <person name="Bunk B."/>
            <person name="Overmann J."/>
            <person name="Mueller R."/>
        </authorList>
    </citation>
    <scope>NUCLEOTIDE SEQUENCE [LARGE SCALE GENOMIC DNA]</scope>
    <source>
        <strain evidence="3 4">So ceGT47</strain>
    </source>
</reference>
<dbReference type="EMBL" id="CP012670">
    <property type="protein sequence ID" value="AUX26335.1"/>
    <property type="molecule type" value="Genomic_DNA"/>
</dbReference>
<dbReference type="InterPro" id="IPR012938">
    <property type="entry name" value="Glc/Sorbosone_DH"/>
</dbReference>
<evidence type="ECO:0000313" key="4">
    <source>
        <dbReference type="Proteomes" id="UP000295781"/>
    </source>
</evidence>
<proteinExistence type="predicted"/>
<name>A0A4P2Q9R3_SORCE</name>
<dbReference type="AlphaFoldDB" id="A0A4P2Q9R3"/>
<gene>
    <name evidence="3" type="ORF">SOCEGT47_068960</name>
</gene>
<evidence type="ECO:0000256" key="1">
    <source>
        <dbReference type="SAM" id="MobiDB-lite"/>
    </source>
</evidence>
<protein>
    <recommendedName>
        <fullName evidence="2">Glucose/Sorbosone dehydrogenase domain-containing protein</fullName>
    </recommendedName>
</protein>
<feature type="domain" description="Glucose/Sorbosone dehydrogenase" evidence="2">
    <location>
        <begin position="49"/>
        <end position="81"/>
    </location>
</feature>
<evidence type="ECO:0000313" key="3">
    <source>
        <dbReference type="EMBL" id="AUX26335.1"/>
    </source>
</evidence>